<feature type="chain" id="PRO_5031336565" description="SET domain-containing protein" evidence="2">
    <location>
        <begin position="23"/>
        <end position="575"/>
    </location>
</feature>
<evidence type="ECO:0000313" key="4">
    <source>
        <dbReference type="EMBL" id="CAE0460451.1"/>
    </source>
</evidence>
<feature type="compositionally biased region" description="Polar residues" evidence="1">
    <location>
        <begin position="33"/>
        <end position="49"/>
    </location>
</feature>
<reference evidence="4" key="1">
    <citation type="submission" date="2021-01" db="EMBL/GenBank/DDBJ databases">
        <authorList>
            <person name="Corre E."/>
            <person name="Pelletier E."/>
            <person name="Niang G."/>
            <person name="Scheremetjew M."/>
            <person name="Finn R."/>
            <person name="Kale V."/>
            <person name="Holt S."/>
            <person name="Cochrane G."/>
            <person name="Meng A."/>
            <person name="Brown T."/>
            <person name="Cohen L."/>
        </authorList>
    </citation>
    <scope>NUCLEOTIDE SEQUENCE</scope>
    <source>
        <strain evidence="4">MM31A-1</strain>
    </source>
</reference>
<sequence>MDWSLNFFSLFFLLILGKVVEAEGGTKTEQEGRQSCSAQDGTAEDSSCQQPHLPLKKYIFHDCRLYLAKSTVPNVNVGLFSSTRMRQGQPIAPPDIIIQLTDYITQLNNSPLIADYSWDPYRFGGQFEAKNVASILPGVGSIANAMTNFQDANAIPFGARDVDEANVPRTTSAGAGSFTHYHNVTFFASRDIEAGDEIFVYYGEKDWYHDRVEKIKKSHDAKDDGGKESSTHGRSVDWLKDNGICMDNLLPGKSRIKGAGRGAFASRLLPKGSVVSSTPLVHLHRNATKTKKVKHGGKNRKIGKQLLSNYLLEQADDSSILSLPLSPLVNLINHGDEPNVRLQWSSSNPKDETYLEYGAILTPEEIIKNPRLNDLQLEYIAIREILPGEEIILHYGSGWVQDWQEHKKEWAPVANAQAYSPSYIMDDVAGLIRTEKEQATHPYPENTMTGCFYRYSTHEKSGGITAGKQQKGEATTVKWKMDRRTFEYDNLRPCNVMQRDEINGQVAYTAMIKNWQGLTRDEMIPKGEIHVVNSIPRQAIRFIDKMYSTDQHLPNSFRHSIQIPVGNYIRQTSKN</sequence>
<feature type="domain" description="SET" evidence="3">
    <location>
        <begin position="63"/>
        <end position="203"/>
    </location>
</feature>
<gene>
    <name evidence="4" type="ORF">CDEB00056_LOCUS5292</name>
</gene>
<feature type="region of interest" description="Disordered" evidence="1">
    <location>
        <begin position="26"/>
        <end position="49"/>
    </location>
</feature>
<proteinExistence type="predicted"/>
<feature type="signal peptide" evidence="2">
    <location>
        <begin position="1"/>
        <end position="22"/>
    </location>
</feature>
<dbReference type="Pfam" id="PF00856">
    <property type="entry name" value="SET"/>
    <property type="match status" value="1"/>
</dbReference>
<dbReference type="InterPro" id="IPR046341">
    <property type="entry name" value="SET_dom_sf"/>
</dbReference>
<dbReference type="Gene3D" id="2.170.270.10">
    <property type="entry name" value="SET domain"/>
    <property type="match status" value="2"/>
</dbReference>
<protein>
    <recommendedName>
        <fullName evidence="3">SET domain-containing protein</fullName>
    </recommendedName>
</protein>
<dbReference type="AlphaFoldDB" id="A0A7S3PZ03"/>
<evidence type="ECO:0000259" key="3">
    <source>
        <dbReference type="PROSITE" id="PS50280"/>
    </source>
</evidence>
<dbReference type="InterPro" id="IPR001214">
    <property type="entry name" value="SET_dom"/>
</dbReference>
<keyword evidence="2" id="KW-0732">Signal</keyword>
<feature type="domain" description="SET" evidence="3">
    <location>
        <begin position="242"/>
        <end position="396"/>
    </location>
</feature>
<dbReference type="EMBL" id="HBIO01007124">
    <property type="protein sequence ID" value="CAE0460451.1"/>
    <property type="molecule type" value="Transcribed_RNA"/>
</dbReference>
<accession>A0A7S3PZ03</accession>
<evidence type="ECO:0000256" key="1">
    <source>
        <dbReference type="SAM" id="MobiDB-lite"/>
    </source>
</evidence>
<organism evidence="4">
    <name type="scientific">Chaetoceros debilis</name>
    <dbReference type="NCBI Taxonomy" id="122233"/>
    <lineage>
        <taxon>Eukaryota</taxon>
        <taxon>Sar</taxon>
        <taxon>Stramenopiles</taxon>
        <taxon>Ochrophyta</taxon>
        <taxon>Bacillariophyta</taxon>
        <taxon>Coscinodiscophyceae</taxon>
        <taxon>Chaetocerotophycidae</taxon>
        <taxon>Chaetocerotales</taxon>
        <taxon>Chaetocerotaceae</taxon>
        <taxon>Chaetoceros</taxon>
    </lineage>
</organism>
<name>A0A7S3PZ03_9STRA</name>
<evidence type="ECO:0000256" key="2">
    <source>
        <dbReference type="SAM" id="SignalP"/>
    </source>
</evidence>
<dbReference type="PROSITE" id="PS50280">
    <property type="entry name" value="SET"/>
    <property type="match status" value="2"/>
</dbReference>
<dbReference type="SUPFAM" id="SSF82199">
    <property type="entry name" value="SET domain"/>
    <property type="match status" value="2"/>
</dbReference>
<dbReference type="SMART" id="SM00317">
    <property type="entry name" value="SET"/>
    <property type="match status" value="1"/>
</dbReference>